<comment type="caution">
    <text evidence="2">The sequence shown here is derived from an EMBL/GenBank/DDBJ whole genome shotgun (WGS) entry which is preliminary data.</text>
</comment>
<protein>
    <recommendedName>
        <fullName evidence="4">ABC-2 family transporter protein</fullName>
    </recommendedName>
</protein>
<organism evidence="2 3">
    <name type="scientific">Oribacterium sinus</name>
    <dbReference type="NCBI Taxonomy" id="237576"/>
    <lineage>
        <taxon>Bacteria</taxon>
        <taxon>Bacillati</taxon>
        <taxon>Bacillota</taxon>
        <taxon>Clostridia</taxon>
        <taxon>Lachnospirales</taxon>
        <taxon>Lachnospiraceae</taxon>
        <taxon>Oribacterium</taxon>
    </lineage>
</organism>
<evidence type="ECO:0000256" key="1">
    <source>
        <dbReference type="SAM" id="Phobius"/>
    </source>
</evidence>
<name>A0A7W9W3S0_9FIRM</name>
<evidence type="ECO:0008006" key="4">
    <source>
        <dbReference type="Google" id="ProtNLM"/>
    </source>
</evidence>
<feature type="transmembrane region" description="Helical" evidence="1">
    <location>
        <begin position="184"/>
        <end position="205"/>
    </location>
</feature>
<feature type="transmembrane region" description="Helical" evidence="1">
    <location>
        <begin position="220"/>
        <end position="240"/>
    </location>
</feature>
<sequence length="246" mass="27527">MLTLLQYEMKKTAFMKILCGFALFISQAFVMLGTATDNYVVAGLGAGLLIFFSFLVIFILGLSSMASLSKDLNTTQGYMLFMLPKHSAYFLLAKIVESLVSTFLAGLVIVLIFFFNISYFAIDTEAYKDLLEMFWNLVMSGKGFGTLSLYMIRFLATAAAFWIFLSTMAILCVTVQASIFKGKALALVVSIIAFFCLFLYLFSALPELAANISWEYKDPIFYGMILVLSVGFFALSSYLLEKQRNF</sequence>
<keyword evidence="1" id="KW-1133">Transmembrane helix</keyword>
<evidence type="ECO:0000313" key="2">
    <source>
        <dbReference type="EMBL" id="MBB6042304.1"/>
    </source>
</evidence>
<feature type="transmembrane region" description="Helical" evidence="1">
    <location>
        <begin position="158"/>
        <end position="177"/>
    </location>
</feature>
<accession>A0A7W9W3S0</accession>
<dbReference type="AlphaFoldDB" id="A0A7W9W3S0"/>
<dbReference type="GeneID" id="85015813"/>
<keyword evidence="1" id="KW-0812">Transmembrane</keyword>
<feature type="transmembrane region" description="Helical" evidence="1">
    <location>
        <begin position="12"/>
        <end position="33"/>
    </location>
</feature>
<keyword evidence="1" id="KW-0472">Membrane</keyword>
<proteinExistence type="predicted"/>
<dbReference type="EMBL" id="JACHHH010000014">
    <property type="protein sequence ID" value="MBB6042304.1"/>
    <property type="molecule type" value="Genomic_DNA"/>
</dbReference>
<gene>
    <name evidence="2" type="ORF">HNQ46_002300</name>
</gene>
<dbReference type="Proteomes" id="UP000522163">
    <property type="component" value="Unassembled WGS sequence"/>
</dbReference>
<feature type="transmembrane region" description="Helical" evidence="1">
    <location>
        <begin position="102"/>
        <end position="122"/>
    </location>
</feature>
<feature type="transmembrane region" description="Helical" evidence="1">
    <location>
        <begin position="39"/>
        <end position="66"/>
    </location>
</feature>
<dbReference type="RefSeq" id="WP_183684788.1">
    <property type="nucleotide sequence ID" value="NZ_JACHHH010000014.1"/>
</dbReference>
<evidence type="ECO:0000313" key="3">
    <source>
        <dbReference type="Proteomes" id="UP000522163"/>
    </source>
</evidence>
<reference evidence="2 3" key="1">
    <citation type="submission" date="2020-08" db="EMBL/GenBank/DDBJ databases">
        <title>Genomic Encyclopedia of Type Strains, Phase IV (KMG-IV): sequencing the most valuable type-strain genomes for metagenomic binning, comparative biology and taxonomic classification.</title>
        <authorList>
            <person name="Goeker M."/>
        </authorList>
    </citation>
    <scope>NUCLEOTIDE SEQUENCE [LARGE SCALE GENOMIC DNA]</scope>
    <source>
        <strain evidence="2 3">DSM 17245</strain>
    </source>
</reference>